<name>A0A6G6GKZ6_9FLAO</name>
<sequence>MKIPQFIRANLLLKMTSLNAVVVGIRLVISAVMQRIIYELVGAEGQYKIGQLRSLEQLLMSVTSMGVFNGVVKYLAEHKEDKPQLQKLFSTAFVFSTIGTTVAAVTLFFSASFLSEYLFGTSDFEYLLKFVAVLTPAVALQRIFDGVINGLSQYKKYAKIQLISYVLSAALLLACLYSYNLDGALVAIALAPAIQVGMILIIFYKVLREYIQFKELSFKTPMAKSLLAFTLMSFVSSILLPFVEIDIRAMLAETLSERDAGVWTNMSFISKNYMVFSGSLFTLYVLPKFASIYTGRDFKKEVLTIYKTLLPIFGVGMVLVFLLRNVIIELLYPGLTEMAPLFKWQLIGDFIRLGSLVLAHQFLAKKMVRNFIFSEIFSIATFFGLSYYLVQFYEVEGIVMAHFIRYVLYFLLVAFLLWRHFTNQRKQRLKAQKIEE</sequence>
<keyword evidence="4 6" id="KW-1133">Transmembrane helix</keyword>
<comment type="subcellular location">
    <subcellularLocation>
        <location evidence="1">Cell membrane</location>
        <topology evidence="1">Multi-pass membrane protein</topology>
    </subcellularLocation>
</comment>
<evidence type="ECO:0000256" key="1">
    <source>
        <dbReference type="ARBA" id="ARBA00004651"/>
    </source>
</evidence>
<evidence type="ECO:0000256" key="4">
    <source>
        <dbReference type="ARBA" id="ARBA00022989"/>
    </source>
</evidence>
<accession>A0A6G6GKZ6</accession>
<dbReference type="InterPro" id="IPR050833">
    <property type="entry name" value="Poly_Biosynth_Transport"/>
</dbReference>
<evidence type="ECO:0000256" key="3">
    <source>
        <dbReference type="ARBA" id="ARBA00022692"/>
    </source>
</evidence>
<feature type="transmembrane region" description="Helical" evidence="6">
    <location>
        <begin position="185"/>
        <end position="204"/>
    </location>
</feature>
<feature type="transmembrane region" description="Helical" evidence="6">
    <location>
        <begin position="305"/>
        <end position="324"/>
    </location>
</feature>
<evidence type="ECO:0000313" key="7">
    <source>
        <dbReference type="EMBL" id="QIE59083.1"/>
    </source>
</evidence>
<dbReference type="InterPro" id="IPR044550">
    <property type="entry name" value="WzxE"/>
</dbReference>
<dbReference type="Proteomes" id="UP000505306">
    <property type="component" value="Chromosome"/>
</dbReference>
<protein>
    <submittedName>
        <fullName evidence="7">O-antigen translocase</fullName>
    </submittedName>
</protein>
<proteinExistence type="predicted"/>
<dbReference type="CDD" id="cd13125">
    <property type="entry name" value="MATE_like_10"/>
    <property type="match status" value="1"/>
</dbReference>
<evidence type="ECO:0000256" key="2">
    <source>
        <dbReference type="ARBA" id="ARBA00022475"/>
    </source>
</evidence>
<reference evidence="7 8" key="1">
    <citation type="submission" date="2020-02" db="EMBL/GenBank/DDBJ databases">
        <title>Complete genome sequence of Flavobacteriaceae bacterium.</title>
        <authorList>
            <person name="Kim S.-J."/>
            <person name="Kim Y.-S."/>
            <person name="Kim K.-H."/>
        </authorList>
    </citation>
    <scope>NUCLEOTIDE SEQUENCE [LARGE SCALE GENOMIC DNA]</scope>
    <source>
        <strain evidence="7 8">RR4-40</strain>
    </source>
</reference>
<dbReference type="PANTHER" id="PTHR30250">
    <property type="entry name" value="PST FAMILY PREDICTED COLANIC ACID TRANSPORTER"/>
    <property type="match status" value="1"/>
</dbReference>
<feature type="transmembrane region" description="Helical" evidence="6">
    <location>
        <begin position="225"/>
        <end position="243"/>
    </location>
</feature>
<gene>
    <name evidence="7" type="ORF">G5B37_05760</name>
</gene>
<organism evidence="7 8">
    <name type="scientific">Rasiella rasia</name>
    <dbReference type="NCBI Taxonomy" id="2744027"/>
    <lineage>
        <taxon>Bacteria</taxon>
        <taxon>Pseudomonadati</taxon>
        <taxon>Bacteroidota</taxon>
        <taxon>Flavobacteriia</taxon>
        <taxon>Flavobacteriales</taxon>
        <taxon>Flavobacteriaceae</taxon>
        <taxon>Rasiella</taxon>
    </lineage>
</organism>
<dbReference type="GO" id="GO:0005886">
    <property type="term" value="C:plasma membrane"/>
    <property type="evidence" value="ECO:0007669"/>
    <property type="project" value="UniProtKB-SubCell"/>
</dbReference>
<keyword evidence="8" id="KW-1185">Reference proteome</keyword>
<feature type="transmembrane region" description="Helical" evidence="6">
    <location>
        <begin position="160"/>
        <end position="179"/>
    </location>
</feature>
<feature type="transmembrane region" description="Helical" evidence="6">
    <location>
        <begin position="273"/>
        <end position="293"/>
    </location>
</feature>
<dbReference type="PANTHER" id="PTHR30250:SF30">
    <property type="entry name" value="LIPID III FLIPPASE"/>
    <property type="match status" value="1"/>
</dbReference>
<dbReference type="GO" id="GO:0009246">
    <property type="term" value="P:enterobacterial common antigen biosynthetic process"/>
    <property type="evidence" value="ECO:0007669"/>
    <property type="project" value="InterPro"/>
</dbReference>
<dbReference type="Pfam" id="PF01943">
    <property type="entry name" value="Polysacc_synt"/>
    <property type="match status" value="1"/>
</dbReference>
<dbReference type="AlphaFoldDB" id="A0A6G6GKZ6"/>
<dbReference type="RefSeq" id="WP_164679113.1">
    <property type="nucleotide sequence ID" value="NZ_CP049057.1"/>
</dbReference>
<evidence type="ECO:0000313" key="8">
    <source>
        <dbReference type="Proteomes" id="UP000505306"/>
    </source>
</evidence>
<keyword evidence="5 6" id="KW-0472">Membrane</keyword>
<feature type="transmembrane region" description="Helical" evidence="6">
    <location>
        <begin position="126"/>
        <end position="148"/>
    </location>
</feature>
<evidence type="ECO:0000256" key="5">
    <source>
        <dbReference type="ARBA" id="ARBA00023136"/>
    </source>
</evidence>
<dbReference type="EMBL" id="CP049057">
    <property type="protein sequence ID" value="QIE59083.1"/>
    <property type="molecule type" value="Genomic_DNA"/>
</dbReference>
<keyword evidence="3 6" id="KW-0812">Transmembrane</keyword>
<evidence type="ECO:0000256" key="6">
    <source>
        <dbReference type="SAM" id="Phobius"/>
    </source>
</evidence>
<dbReference type="InterPro" id="IPR002797">
    <property type="entry name" value="Polysacc_synth"/>
</dbReference>
<feature type="transmembrane region" description="Helical" evidence="6">
    <location>
        <begin position="344"/>
        <end position="364"/>
    </location>
</feature>
<feature type="transmembrane region" description="Helical" evidence="6">
    <location>
        <begin position="88"/>
        <end position="114"/>
    </location>
</feature>
<feature type="transmembrane region" description="Helical" evidence="6">
    <location>
        <begin position="399"/>
        <end position="418"/>
    </location>
</feature>
<dbReference type="KEGG" id="mgel:G5B37_05760"/>
<keyword evidence="2" id="KW-1003">Cell membrane</keyword>
<feature type="transmembrane region" description="Helical" evidence="6">
    <location>
        <begin position="371"/>
        <end position="393"/>
    </location>
</feature>